<comment type="catalytic activity">
    <reaction evidence="9">
        <text>di-trans,octa-cis-undecaprenyl diphosphate + H2O = di-trans,octa-cis-undecaprenyl phosphate + phosphate + H(+)</text>
        <dbReference type="Rhea" id="RHEA:28094"/>
        <dbReference type="ChEBI" id="CHEBI:15377"/>
        <dbReference type="ChEBI" id="CHEBI:15378"/>
        <dbReference type="ChEBI" id="CHEBI:43474"/>
        <dbReference type="ChEBI" id="CHEBI:58405"/>
        <dbReference type="ChEBI" id="CHEBI:60392"/>
        <dbReference type="EC" id="3.6.1.27"/>
    </reaction>
</comment>
<evidence type="ECO:0000256" key="1">
    <source>
        <dbReference type="ARBA" id="ARBA00004651"/>
    </source>
</evidence>
<dbReference type="Pfam" id="PF01569">
    <property type="entry name" value="PAP2"/>
    <property type="match status" value="1"/>
</dbReference>
<evidence type="ECO:0000256" key="4">
    <source>
        <dbReference type="ARBA" id="ARBA00022692"/>
    </source>
</evidence>
<evidence type="ECO:0000256" key="3">
    <source>
        <dbReference type="ARBA" id="ARBA00022475"/>
    </source>
</evidence>
<dbReference type="KEGG" id="sacz:AOT14_22050"/>
<evidence type="ECO:0000256" key="10">
    <source>
        <dbReference type="SAM" id="Phobius"/>
    </source>
</evidence>
<protein>
    <recommendedName>
        <fullName evidence="2">undecaprenyl-diphosphate phosphatase</fullName>
        <ecNumber evidence="2">3.6.1.27</ecNumber>
    </recommendedName>
    <alternativeName>
        <fullName evidence="8">Undecaprenyl pyrophosphate phosphatase</fullName>
    </alternativeName>
</protein>
<accession>A0A0S1B0Q3</accession>
<evidence type="ECO:0000256" key="9">
    <source>
        <dbReference type="ARBA" id="ARBA00047594"/>
    </source>
</evidence>
<keyword evidence="3" id="KW-1003">Cell membrane</keyword>
<dbReference type="OrthoDB" id="9780918at2"/>
<reference evidence="12 13" key="1">
    <citation type="journal article" date="2015" name="Genome Announc.">
        <title>Complete Genome Sequencing of Stenotrophomonas acidaminiphila ZAC14D2_NAIMI4_2, a Multidrug-Resistant Strain Isolated from Sediments of a Polluted River in Mexico, Uncovers New Antibiotic Resistance Genes and a Novel Class-II Lasso Peptide Biosynthesis Gene Cluster.</title>
        <authorList>
            <person name="Vinuesa P."/>
            <person name="Ochoa-Sanchez L.E."/>
        </authorList>
    </citation>
    <scope>NUCLEOTIDE SEQUENCE [LARGE SCALE GENOMIC DNA]</scope>
    <source>
        <strain evidence="12 13">ZAC14D2_NAIMI4_2</strain>
    </source>
</reference>
<feature type="transmembrane region" description="Helical" evidence="10">
    <location>
        <begin position="201"/>
        <end position="220"/>
    </location>
</feature>
<keyword evidence="7 10" id="KW-0472">Membrane</keyword>
<dbReference type="PANTHER" id="PTHR14969:SF62">
    <property type="entry name" value="DECAPRENYLPHOSPHORYL-5-PHOSPHORIBOSE PHOSPHATASE RV3807C-RELATED"/>
    <property type="match status" value="1"/>
</dbReference>
<dbReference type="PATRIC" id="fig|128780.6.peg.2222"/>
<keyword evidence="13" id="KW-1185">Reference proteome</keyword>
<dbReference type="PANTHER" id="PTHR14969">
    <property type="entry name" value="SPHINGOSINE-1-PHOSPHATE PHOSPHOHYDROLASE"/>
    <property type="match status" value="1"/>
</dbReference>
<dbReference type="GO" id="GO:0050380">
    <property type="term" value="F:undecaprenyl-diphosphatase activity"/>
    <property type="evidence" value="ECO:0007669"/>
    <property type="project" value="UniProtKB-EC"/>
</dbReference>
<evidence type="ECO:0000256" key="5">
    <source>
        <dbReference type="ARBA" id="ARBA00022801"/>
    </source>
</evidence>
<dbReference type="SUPFAM" id="SSF48317">
    <property type="entry name" value="Acid phosphatase/Vanadium-dependent haloperoxidase"/>
    <property type="match status" value="1"/>
</dbReference>
<organism evidence="12 13">
    <name type="scientific">Stenotrophomonas acidaminiphila</name>
    <dbReference type="NCBI Taxonomy" id="128780"/>
    <lineage>
        <taxon>Bacteria</taxon>
        <taxon>Pseudomonadati</taxon>
        <taxon>Pseudomonadota</taxon>
        <taxon>Gammaproteobacteria</taxon>
        <taxon>Lysobacterales</taxon>
        <taxon>Lysobacteraceae</taxon>
        <taxon>Stenotrophomonas</taxon>
    </lineage>
</organism>
<dbReference type="EC" id="3.6.1.27" evidence="2"/>
<evidence type="ECO:0000313" key="13">
    <source>
        <dbReference type="Proteomes" id="UP000061010"/>
    </source>
</evidence>
<comment type="subcellular location">
    <subcellularLocation>
        <location evidence="1">Cell membrane</location>
        <topology evidence="1">Multi-pass membrane protein</topology>
    </subcellularLocation>
</comment>
<dbReference type="Proteomes" id="UP000061010">
    <property type="component" value="Chromosome"/>
</dbReference>
<keyword evidence="5" id="KW-0378">Hydrolase</keyword>
<keyword evidence="6 10" id="KW-1133">Transmembrane helix</keyword>
<evidence type="ECO:0000256" key="7">
    <source>
        <dbReference type="ARBA" id="ARBA00023136"/>
    </source>
</evidence>
<dbReference type="GO" id="GO:0005886">
    <property type="term" value="C:plasma membrane"/>
    <property type="evidence" value="ECO:0007669"/>
    <property type="project" value="UniProtKB-SubCell"/>
</dbReference>
<evidence type="ECO:0000313" key="12">
    <source>
        <dbReference type="EMBL" id="ALJ28579.1"/>
    </source>
</evidence>
<dbReference type="AlphaFoldDB" id="A0A0S1B0Q3"/>
<feature type="transmembrane region" description="Helical" evidence="10">
    <location>
        <begin position="107"/>
        <end position="128"/>
    </location>
</feature>
<feature type="transmembrane region" description="Helical" evidence="10">
    <location>
        <begin position="148"/>
        <end position="167"/>
    </location>
</feature>
<evidence type="ECO:0000256" key="2">
    <source>
        <dbReference type="ARBA" id="ARBA00012374"/>
    </source>
</evidence>
<gene>
    <name evidence="12" type="ORF">AOT14_22050</name>
</gene>
<evidence type="ECO:0000256" key="6">
    <source>
        <dbReference type="ARBA" id="ARBA00022989"/>
    </source>
</evidence>
<evidence type="ECO:0000256" key="8">
    <source>
        <dbReference type="ARBA" id="ARBA00032707"/>
    </source>
</evidence>
<dbReference type="Gene3D" id="1.20.144.10">
    <property type="entry name" value="Phosphatidic acid phosphatase type 2/haloperoxidase"/>
    <property type="match status" value="2"/>
</dbReference>
<feature type="domain" description="Phosphatidic acid phosphatase type 2/haloperoxidase" evidence="11">
    <location>
        <begin position="107"/>
        <end position="216"/>
    </location>
</feature>
<feature type="transmembrane region" description="Helical" evidence="10">
    <location>
        <begin position="174"/>
        <end position="195"/>
    </location>
</feature>
<dbReference type="InterPro" id="IPR000326">
    <property type="entry name" value="PAP2/HPO"/>
</dbReference>
<dbReference type="SMART" id="SM00014">
    <property type="entry name" value="acidPPc"/>
    <property type="match status" value="1"/>
</dbReference>
<proteinExistence type="predicted"/>
<name>A0A0S1B0Q3_9GAMM</name>
<feature type="transmembrane region" description="Helical" evidence="10">
    <location>
        <begin position="82"/>
        <end position="100"/>
    </location>
</feature>
<evidence type="ECO:0000259" key="11">
    <source>
        <dbReference type="SMART" id="SM00014"/>
    </source>
</evidence>
<sequence length="232" mass="25890">MRATQAESRREAAGVRDWLAHNAWRLLVLFVCLLLPLAGFVALAEEIHEAESLYFDQALLWRMHGLASPALDAFFLLMSRLGYQWGVIPLDLLLVAVLAFRRRWRNTLFAATAFAGSALLNIGSKQLFQRERPSLWESIAPESTFSFPSGHAMGSMTLAATALFLAWNTRWRWPVAITGGIFVFCVGLSRVHLGVHYPSDILGGWCAALAWVTGVHVLLFRRRWSPSAAAKP</sequence>
<feature type="transmembrane region" description="Helical" evidence="10">
    <location>
        <begin position="26"/>
        <end position="44"/>
    </location>
</feature>
<dbReference type="InterPro" id="IPR036938">
    <property type="entry name" value="PAP2/HPO_sf"/>
</dbReference>
<dbReference type="EMBL" id="CP012900">
    <property type="protein sequence ID" value="ALJ28579.1"/>
    <property type="molecule type" value="Genomic_DNA"/>
</dbReference>
<keyword evidence="4 10" id="KW-0812">Transmembrane</keyword>
<dbReference type="CDD" id="cd03392">
    <property type="entry name" value="PAP2_like_2"/>
    <property type="match status" value="1"/>
</dbReference>